<dbReference type="EMBL" id="LAZR01014434">
    <property type="protein sequence ID" value="KKM17502.1"/>
    <property type="molecule type" value="Genomic_DNA"/>
</dbReference>
<organism evidence="1">
    <name type="scientific">marine sediment metagenome</name>
    <dbReference type="NCBI Taxonomy" id="412755"/>
    <lineage>
        <taxon>unclassified sequences</taxon>
        <taxon>metagenomes</taxon>
        <taxon>ecological metagenomes</taxon>
    </lineage>
</organism>
<gene>
    <name evidence="1" type="ORF">LCGC14_1675090</name>
</gene>
<dbReference type="AlphaFoldDB" id="A0A0F9HQZ8"/>
<protein>
    <submittedName>
        <fullName evidence="1">Uncharacterized protein</fullName>
    </submittedName>
</protein>
<comment type="caution">
    <text evidence="1">The sequence shown here is derived from an EMBL/GenBank/DDBJ whole genome shotgun (WGS) entry which is preliminary data.</text>
</comment>
<name>A0A0F9HQZ8_9ZZZZ</name>
<evidence type="ECO:0000313" key="1">
    <source>
        <dbReference type="EMBL" id="KKM17502.1"/>
    </source>
</evidence>
<accession>A0A0F9HQZ8</accession>
<reference evidence="1" key="1">
    <citation type="journal article" date="2015" name="Nature">
        <title>Complex archaea that bridge the gap between prokaryotes and eukaryotes.</title>
        <authorList>
            <person name="Spang A."/>
            <person name="Saw J.H."/>
            <person name="Jorgensen S.L."/>
            <person name="Zaremba-Niedzwiedzka K."/>
            <person name="Martijn J."/>
            <person name="Lind A.E."/>
            <person name="van Eijk R."/>
            <person name="Schleper C."/>
            <person name="Guy L."/>
            <person name="Ettema T.J."/>
        </authorList>
    </citation>
    <scope>NUCLEOTIDE SEQUENCE</scope>
</reference>
<sequence>GAGIAKILGSKETFKIPLSEK</sequence>
<feature type="non-terminal residue" evidence="1">
    <location>
        <position position="1"/>
    </location>
</feature>
<proteinExistence type="predicted"/>